<proteinExistence type="predicted"/>
<name>A0A8K0P3T8_LADFU</name>
<organism evidence="2 3">
    <name type="scientific">Ladona fulva</name>
    <name type="common">Scarce chaser dragonfly</name>
    <name type="synonym">Libellula fulva</name>
    <dbReference type="NCBI Taxonomy" id="123851"/>
    <lineage>
        <taxon>Eukaryota</taxon>
        <taxon>Metazoa</taxon>
        <taxon>Ecdysozoa</taxon>
        <taxon>Arthropoda</taxon>
        <taxon>Hexapoda</taxon>
        <taxon>Insecta</taxon>
        <taxon>Pterygota</taxon>
        <taxon>Palaeoptera</taxon>
        <taxon>Odonata</taxon>
        <taxon>Epiprocta</taxon>
        <taxon>Anisoptera</taxon>
        <taxon>Libelluloidea</taxon>
        <taxon>Libellulidae</taxon>
        <taxon>Ladona</taxon>
    </lineage>
</organism>
<dbReference type="OrthoDB" id="5594935at2759"/>
<comment type="caution">
    <text evidence="2">The sequence shown here is derived from an EMBL/GenBank/DDBJ whole genome shotgun (WGS) entry which is preliminary data.</text>
</comment>
<feature type="chain" id="PRO_5035437730" evidence="1">
    <location>
        <begin position="22"/>
        <end position="86"/>
    </location>
</feature>
<dbReference type="Proteomes" id="UP000792457">
    <property type="component" value="Unassembled WGS sequence"/>
</dbReference>
<keyword evidence="1" id="KW-0732">Signal</keyword>
<evidence type="ECO:0000313" key="2">
    <source>
        <dbReference type="EMBL" id="KAG8229969.1"/>
    </source>
</evidence>
<reference evidence="2" key="1">
    <citation type="submission" date="2013-04" db="EMBL/GenBank/DDBJ databases">
        <authorList>
            <person name="Qu J."/>
            <person name="Murali S.C."/>
            <person name="Bandaranaike D."/>
            <person name="Bellair M."/>
            <person name="Blankenburg K."/>
            <person name="Chao H."/>
            <person name="Dinh H."/>
            <person name="Doddapaneni H."/>
            <person name="Downs B."/>
            <person name="Dugan-Rocha S."/>
            <person name="Elkadiri S."/>
            <person name="Gnanaolivu R.D."/>
            <person name="Hernandez B."/>
            <person name="Javaid M."/>
            <person name="Jayaseelan J.C."/>
            <person name="Lee S."/>
            <person name="Li M."/>
            <person name="Ming W."/>
            <person name="Munidasa M."/>
            <person name="Muniz J."/>
            <person name="Nguyen L."/>
            <person name="Ongeri F."/>
            <person name="Osuji N."/>
            <person name="Pu L.-L."/>
            <person name="Puazo M."/>
            <person name="Qu C."/>
            <person name="Quiroz J."/>
            <person name="Raj R."/>
            <person name="Weissenberger G."/>
            <person name="Xin Y."/>
            <person name="Zou X."/>
            <person name="Han Y."/>
            <person name="Richards S."/>
            <person name="Worley K."/>
            <person name="Muzny D."/>
            <person name="Gibbs R."/>
        </authorList>
    </citation>
    <scope>NUCLEOTIDE SEQUENCE</scope>
    <source>
        <strain evidence="2">Sampled in the wild</strain>
    </source>
</reference>
<sequence>MAKTSIVFLLTFLLLFNFGRSYVTVSPTTAAFEEITTKGQKENGHKCSDDICLPHQKCVEVQVQCFAAPCYPILECREKEHSSMAE</sequence>
<reference evidence="2" key="2">
    <citation type="submission" date="2017-10" db="EMBL/GenBank/DDBJ databases">
        <title>Ladona fulva Genome sequencing and assembly.</title>
        <authorList>
            <person name="Murali S."/>
            <person name="Richards S."/>
            <person name="Bandaranaike D."/>
            <person name="Bellair M."/>
            <person name="Blankenburg K."/>
            <person name="Chao H."/>
            <person name="Dinh H."/>
            <person name="Doddapaneni H."/>
            <person name="Dugan-Rocha S."/>
            <person name="Elkadiri S."/>
            <person name="Gnanaolivu R."/>
            <person name="Hernandez B."/>
            <person name="Skinner E."/>
            <person name="Javaid M."/>
            <person name="Lee S."/>
            <person name="Li M."/>
            <person name="Ming W."/>
            <person name="Munidasa M."/>
            <person name="Muniz J."/>
            <person name="Nguyen L."/>
            <person name="Hughes D."/>
            <person name="Osuji N."/>
            <person name="Pu L.-L."/>
            <person name="Puazo M."/>
            <person name="Qu C."/>
            <person name="Quiroz J."/>
            <person name="Raj R."/>
            <person name="Weissenberger G."/>
            <person name="Xin Y."/>
            <person name="Zou X."/>
            <person name="Han Y."/>
            <person name="Worley K."/>
            <person name="Muzny D."/>
            <person name="Gibbs R."/>
        </authorList>
    </citation>
    <scope>NUCLEOTIDE SEQUENCE</scope>
    <source>
        <strain evidence="2">Sampled in the wild</strain>
    </source>
</reference>
<protein>
    <submittedName>
        <fullName evidence="2">Uncharacterized protein</fullName>
    </submittedName>
</protein>
<evidence type="ECO:0000256" key="1">
    <source>
        <dbReference type="SAM" id="SignalP"/>
    </source>
</evidence>
<keyword evidence="3" id="KW-1185">Reference proteome</keyword>
<dbReference type="AlphaFoldDB" id="A0A8K0P3T8"/>
<gene>
    <name evidence="2" type="ORF">J437_LFUL008542</name>
</gene>
<feature type="signal peptide" evidence="1">
    <location>
        <begin position="1"/>
        <end position="21"/>
    </location>
</feature>
<evidence type="ECO:0000313" key="3">
    <source>
        <dbReference type="Proteomes" id="UP000792457"/>
    </source>
</evidence>
<accession>A0A8K0P3T8</accession>
<dbReference type="EMBL" id="KZ308456">
    <property type="protein sequence ID" value="KAG8229969.1"/>
    <property type="molecule type" value="Genomic_DNA"/>
</dbReference>